<dbReference type="EMBL" id="GGEC01090890">
    <property type="protein sequence ID" value="MBX71374.1"/>
    <property type="molecule type" value="Transcribed_RNA"/>
</dbReference>
<proteinExistence type="predicted"/>
<evidence type="ECO:0000313" key="1">
    <source>
        <dbReference type="EMBL" id="MBX71374.1"/>
    </source>
</evidence>
<protein>
    <submittedName>
        <fullName evidence="1">Uncharacterized protein</fullName>
    </submittedName>
</protein>
<sequence length="24" mass="2823">MLQTLVQNQLCIRLNSSMKFLNEV</sequence>
<name>A0A2P2QWV9_RHIMU</name>
<accession>A0A2P2QWV9</accession>
<dbReference type="AlphaFoldDB" id="A0A2P2QWV9"/>
<reference evidence="1" key="1">
    <citation type="submission" date="2018-02" db="EMBL/GenBank/DDBJ databases">
        <title>Rhizophora mucronata_Transcriptome.</title>
        <authorList>
            <person name="Meera S.P."/>
            <person name="Sreeshan A."/>
            <person name="Augustine A."/>
        </authorList>
    </citation>
    <scope>NUCLEOTIDE SEQUENCE</scope>
    <source>
        <tissue evidence="1">Leaf</tissue>
    </source>
</reference>
<organism evidence="1">
    <name type="scientific">Rhizophora mucronata</name>
    <name type="common">Asiatic mangrove</name>
    <dbReference type="NCBI Taxonomy" id="61149"/>
    <lineage>
        <taxon>Eukaryota</taxon>
        <taxon>Viridiplantae</taxon>
        <taxon>Streptophyta</taxon>
        <taxon>Embryophyta</taxon>
        <taxon>Tracheophyta</taxon>
        <taxon>Spermatophyta</taxon>
        <taxon>Magnoliopsida</taxon>
        <taxon>eudicotyledons</taxon>
        <taxon>Gunneridae</taxon>
        <taxon>Pentapetalae</taxon>
        <taxon>rosids</taxon>
        <taxon>fabids</taxon>
        <taxon>Malpighiales</taxon>
        <taxon>Rhizophoraceae</taxon>
        <taxon>Rhizophora</taxon>
    </lineage>
</organism>